<feature type="domain" description="N-acetyltransferase" evidence="3">
    <location>
        <begin position="33"/>
        <end position="177"/>
    </location>
</feature>
<dbReference type="InterPro" id="IPR016181">
    <property type="entry name" value="Acyl_CoA_acyltransferase"/>
</dbReference>
<dbReference type="OrthoDB" id="9805924at2"/>
<dbReference type="PANTHER" id="PTHR43877">
    <property type="entry name" value="AMINOALKYLPHOSPHONATE N-ACETYLTRANSFERASE-RELATED-RELATED"/>
    <property type="match status" value="1"/>
</dbReference>
<evidence type="ECO:0000259" key="3">
    <source>
        <dbReference type="PROSITE" id="PS51186"/>
    </source>
</evidence>
<dbReference type="Gene3D" id="3.40.630.30">
    <property type="match status" value="1"/>
</dbReference>
<comment type="caution">
    <text evidence="4">The sequence shown here is derived from an EMBL/GenBank/DDBJ whole genome shotgun (WGS) entry which is preliminary data.</text>
</comment>
<evidence type="ECO:0000256" key="2">
    <source>
        <dbReference type="ARBA" id="ARBA00023315"/>
    </source>
</evidence>
<protein>
    <submittedName>
        <fullName evidence="4">GNAT family N-acetyltransferase</fullName>
    </submittedName>
</protein>
<gene>
    <name evidence="4" type="ORF">FNH05_05155</name>
</gene>
<name>A0A558DGD0_9PSEU</name>
<proteinExistence type="predicted"/>
<dbReference type="Pfam" id="PF00583">
    <property type="entry name" value="Acetyltransf_1"/>
    <property type="match status" value="1"/>
</dbReference>
<dbReference type="PROSITE" id="PS51186">
    <property type="entry name" value="GNAT"/>
    <property type="match status" value="1"/>
</dbReference>
<evidence type="ECO:0000313" key="4">
    <source>
        <dbReference type="EMBL" id="TVT60080.1"/>
    </source>
</evidence>
<dbReference type="GO" id="GO:0016747">
    <property type="term" value="F:acyltransferase activity, transferring groups other than amino-acyl groups"/>
    <property type="evidence" value="ECO:0007669"/>
    <property type="project" value="InterPro"/>
</dbReference>
<evidence type="ECO:0000313" key="5">
    <source>
        <dbReference type="Proteomes" id="UP000320011"/>
    </source>
</evidence>
<keyword evidence="1 4" id="KW-0808">Transferase</keyword>
<dbReference type="EMBL" id="VJWX01000028">
    <property type="protein sequence ID" value="TVT60080.1"/>
    <property type="molecule type" value="Genomic_DNA"/>
</dbReference>
<reference evidence="4 5" key="2">
    <citation type="submission" date="2019-08" db="EMBL/GenBank/DDBJ databases">
        <title>Amycolatopsis acidicola sp. nov., isolated from peat swamp forest soil.</title>
        <authorList>
            <person name="Srisuk N."/>
        </authorList>
    </citation>
    <scope>NUCLEOTIDE SEQUENCE [LARGE SCALE GENOMIC DNA]</scope>
    <source>
        <strain evidence="4 5">TBRC 6029</strain>
    </source>
</reference>
<dbReference type="RefSeq" id="WP_144586104.1">
    <property type="nucleotide sequence ID" value="NZ_VJWX01000028.1"/>
</dbReference>
<keyword evidence="2" id="KW-0012">Acyltransferase</keyword>
<accession>A0A558DGD0</accession>
<evidence type="ECO:0000256" key="1">
    <source>
        <dbReference type="ARBA" id="ARBA00022679"/>
    </source>
</evidence>
<dbReference type="InterPro" id="IPR000182">
    <property type="entry name" value="GNAT_dom"/>
</dbReference>
<organism evidence="4 5">
    <name type="scientific">Amycolatopsis rhizosphaerae</name>
    <dbReference type="NCBI Taxonomy" id="2053003"/>
    <lineage>
        <taxon>Bacteria</taxon>
        <taxon>Bacillati</taxon>
        <taxon>Actinomycetota</taxon>
        <taxon>Actinomycetes</taxon>
        <taxon>Pseudonocardiales</taxon>
        <taxon>Pseudonocardiaceae</taxon>
        <taxon>Amycolatopsis</taxon>
    </lineage>
</organism>
<dbReference type="SUPFAM" id="SSF55729">
    <property type="entry name" value="Acyl-CoA N-acyltransferases (Nat)"/>
    <property type="match status" value="1"/>
</dbReference>
<dbReference type="InterPro" id="IPR050832">
    <property type="entry name" value="Bact_Acetyltransf"/>
</dbReference>
<sequence length="177" mass="19759">MTAGRLVRRRPDPGIESGVAGATGRELLVEGALEVGPVRAGDRARWEVLARAYKDFYRTPVAEAEYEATWRRLVRGEDVHGVVARLGGRVVGIAHYLFHAKFWSPGACYLQDLYVDEAARGRGAARALIEYVADEARGRGLPRLYWHTQQDNAPARALYDRVAKFSGFVRYERALGD</sequence>
<dbReference type="AlphaFoldDB" id="A0A558DGD0"/>
<dbReference type="Proteomes" id="UP000320011">
    <property type="component" value="Unassembled WGS sequence"/>
</dbReference>
<keyword evidence="5" id="KW-1185">Reference proteome</keyword>
<reference evidence="4 5" key="1">
    <citation type="submission" date="2019-07" db="EMBL/GenBank/DDBJ databases">
        <authorList>
            <person name="Duangmal K."/>
            <person name="Teo W.F.A."/>
        </authorList>
    </citation>
    <scope>NUCLEOTIDE SEQUENCE [LARGE SCALE GENOMIC DNA]</scope>
    <source>
        <strain evidence="4 5">TBRC 6029</strain>
    </source>
</reference>